<dbReference type="Gene3D" id="1.20.1640.10">
    <property type="entry name" value="Multidrug efflux transporter AcrB transmembrane domain"/>
    <property type="match status" value="1"/>
</dbReference>
<feature type="region of interest" description="Disordered" evidence="6">
    <location>
        <begin position="168"/>
        <end position="222"/>
    </location>
</feature>
<protein>
    <submittedName>
        <fullName evidence="9">MMPL family transporter</fullName>
    </submittedName>
</protein>
<feature type="transmembrane region" description="Helical" evidence="7">
    <location>
        <begin position="80"/>
        <end position="99"/>
    </location>
</feature>
<dbReference type="GO" id="GO:0005886">
    <property type="term" value="C:plasma membrane"/>
    <property type="evidence" value="ECO:0007669"/>
    <property type="project" value="UniProtKB-SubCell"/>
</dbReference>
<keyword evidence="3 7" id="KW-0812">Transmembrane</keyword>
<evidence type="ECO:0000256" key="4">
    <source>
        <dbReference type="ARBA" id="ARBA00022989"/>
    </source>
</evidence>
<keyword evidence="10" id="KW-1185">Reference proteome</keyword>
<dbReference type="Pfam" id="PF03176">
    <property type="entry name" value="MMPL"/>
    <property type="match status" value="1"/>
</dbReference>
<dbReference type="InterPro" id="IPR004869">
    <property type="entry name" value="MMPL_dom"/>
</dbReference>
<proteinExistence type="predicted"/>
<evidence type="ECO:0000259" key="8">
    <source>
        <dbReference type="Pfam" id="PF03176"/>
    </source>
</evidence>
<evidence type="ECO:0000313" key="9">
    <source>
        <dbReference type="EMBL" id="KAA1394208.1"/>
    </source>
</evidence>
<keyword evidence="5 7" id="KW-0472">Membrane</keyword>
<sequence>MVGARATFGILVLIFQDGRFENLLNYSSQNALESSQPVFLFVVVFGLSTDYAVFLLTRIKEARDNGAIEREAIAIGMRRNGPIVTAAAVLFAIALGSFATSEIIFIKELGVATALAVLIDAFLVRTIVVPALMTMFGKANWWARLPCVASTSGSGSVSTTRWLSLTNGRWRRSAPDQPGPRAAGHLPPPGPRVRPASPKTGRRRPAPSLGDRGDAHKASAIRDPGLCHGCARRIRFRV</sequence>
<evidence type="ECO:0000256" key="5">
    <source>
        <dbReference type="ARBA" id="ARBA00023136"/>
    </source>
</evidence>
<dbReference type="Proteomes" id="UP000380867">
    <property type="component" value="Unassembled WGS sequence"/>
</dbReference>
<dbReference type="AlphaFoldDB" id="A0A5M4F915"/>
<keyword evidence="4 7" id="KW-1133">Transmembrane helix</keyword>
<feature type="domain" description="Membrane transport protein MMPL" evidence="8">
    <location>
        <begin position="26"/>
        <end position="145"/>
    </location>
</feature>
<dbReference type="PANTHER" id="PTHR33406:SF13">
    <property type="entry name" value="MEMBRANE PROTEIN YDFJ"/>
    <property type="match status" value="1"/>
</dbReference>
<dbReference type="InterPro" id="IPR050545">
    <property type="entry name" value="Mycobact_MmpL"/>
</dbReference>
<dbReference type="EMBL" id="SDPQ02000004">
    <property type="protein sequence ID" value="KAA1394208.1"/>
    <property type="molecule type" value="Genomic_DNA"/>
</dbReference>
<evidence type="ECO:0000256" key="2">
    <source>
        <dbReference type="ARBA" id="ARBA00022475"/>
    </source>
</evidence>
<evidence type="ECO:0000313" key="10">
    <source>
        <dbReference type="Proteomes" id="UP000380867"/>
    </source>
</evidence>
<dbReference type="OrthoDB" id="7051771at2"/>
<evidence type="ECO:0000256" key="1">
    <source>
        <dbReference type="ARBA" id="ARBA00004651"/>
    </source>
</evidence>
<name>A0A5M4F915_9ACTN</name>
<reference evidence="9" key="1">
    <citation type="submission" date="2019-09" db="EMBL/GenBank/DDBJ databases">
        <authorList>
            <person name="Li J."/>
        </authorList>
    </citation>
    <scope>NUCLEOTIDE SEQUENCE [LARGE SCALE GENOMIC DNA]</scope>
    <source>
        <strain evidence="9">JCM 14732</strain>
    </source>
</reference>
<organism evidence="9 10">
    <name type="scientific">Aeromicrobium ginsengisoli</name>
    <dbReference type="NCBI Taxonomy" id="363867"/>
    <lineage>
        <taxon>Bacteria</taxon>
        <taxon>Bacillati</taxon>
        <taxon>Actinomycetota</taxon>
        <taxon>Actinomycetes</taxon>
        <taxon>Propionibacteriales</taxon>
        <taxon>Nocardioidaceae</taxon>
        <taxon>Aeromicrobium</taxon>
    </lineage>
</organism>
<evidence type="ECO:0000256" key="6">
    <source>
        <dbReference type="SAM" id="MobiDB-lite"/>
    </source>
</evidence>
<dbReference type="RefSeq" id="WP_149690818.1">
    <property type="nucleotide sequence ID" value="NZ_SDPQ02000004.1"/>
</dbReference>
<gene>
    <name evidence="9" type="ORF">ESP70_018565</name>
</gene>
<comment type="caution">
    <text evidence="9">The sequence shown here is derived from an EMBL/GenBank/DDBJ whole genome shotgun (WGS) entry which is preliminary data.</text>
</comment>
<evidence type="ECO:0000256" key="7">
    <source>
        <dbReference type="SAM" id="Phobius"/>
    </source>
</evidence>
<keyword evidence="2" id="KW-1003">Cell membrane</keyword>
<dbReference type="PANTHER" id="PTHR33406">
    <property type="entry name" value="MEMBRANE PROTEIN MJ1562-RELATED"/>
    <property type="match status" value="1"/>
</dbReference>
<feature type="transmembrane region" description="Helical" evidence="7">
    <location>
        <begin position="38"/>
        <end position="59"/>
    </location>
</feature>
<comment type="subcellular location">
    <subcellularLocation>
        <location evidence="1">Cell membrane</location>
        <topology evidence="1">Multi-pass membrane protein</topology>
    </subcellularLocation>
</comment>
<feature type="transmembrane region" description="Helical" evidence="7">
    <location>
        <begin position="111"/>
        <end position="136"/>
    </location>
</feature>
<accession>A0A5M4F915</accession>
<dbReference type="SUPFAM" id="SSF82866">
    <property type="entry name" value="Multidrug efflux transporter AcrB transmembrane domain"/>
    <property type="match status" value="1"/>
</dbReference>
<evidence type="ECO:0000256" key="3">
    <source>
        <dbReference type="ARBA" id="ARBA00022692"/>
    </source>
</evidence>